<dbReference type="KEGG" id="kal:KALB_145"/>
<protein>
    <submittedName>
        <fullName evidence="2">Cof-like hydrolase</fullName>
    </submittedName>
</protein>
<dbReference type="Gene3D" id="3.30.1240.10">
    <property type="match status" value="1"/>
</dbReference>
<evidence type="ECO:0000313" key="3">
    <source>
        <dbReference type="Proteomes" id="UP000019225"/>
    </source>
</evidence>
<dbReference type="EMBL" id="CP007155">
    <property type="protein sequence ID" value="AHH93522.1"/>
    <property type="molecule type" value="Genomic_DNA"/>
</dbReference>
<dbReference type="InterPro" id="IPR036412">
    <property type="entry name" value="HAD-like_sf"/>
</dbReference>
<dbReference type="Gene3D" id="3.40.50.1000">
    <property type="entry name" value="HAD superfamily/HAD-like"/>
    <property type="match status" value="1"/>
</dbReference>
<dbReference type="AlphaFoldDB" id="W5VY78"/>
<dbReference type="SUPFAM" id="SSF56784">
    <property type="entry name" value="HAD-like"/>
    <property type="match status" value="1"/>
</dbReference>
<feature type="region of interest" description="Disordered" evidence="1">
    <location>
        <begin position="1"/>
        <end position="20"/>
    </location>
</feature>
<dbReference type="InterPro" id="IPR006379">
    <property type="entry name" value="HAD-SF_hydro_IIB"/>
</dbReference>
<keyword evidence="2" id="KW-0378">Hydrolase</keyword>
<dbReference type="PROSITE" id="PS01228">
    <property type="entry name" value="COF_1"/>
    <property type="match status" value="1"/>
</dbReference>
<gene>
    <name evidence="2" type="ORF">KALB_145</name>
</gene>
<dbReference type="GO" id="GO:0005829">
    <property type="term" value="C:cytosol"/>
    <property type="evidence" value="ECO:0007669"/>
    <property type="project" value="TreeGrafter"/>
</dbReference>
<evidence type="ECO:0000313" key="2">
    <source>
        <dbReference type="EMBL" id="AHH93522.1"/>
    </source>
</evidence>
<accession>W5VY78</accession>
<dbReference type="NCBIfam" id="TIGR01484">
    <property type="entry name" value="HAD-SF-IIB"/>
    <property type="match status" value="1"/>
</dbReference>
<keyword evidence="3" id="KW-1185">Reference proteome</keyword>
<organism evidence="2 3">
    <name type="scientific">Kutzneria albida DSM 43870</name>
    <dbReference type="NCBI Taxonomy" id="1449976"/>
    <lineage>
        <taxon>Bacteria</taxon>
        <taxon>Bacillati</taxon>
        <taxon>Actinomycetota</taxon>
        <taxon>Actinomycetes</taxon>
        <taxon>Pseudonocardiales</taxon>
        <taxon>Pseudonocardiaceae</taxon>
        <taxon>Kutzneria</taxon>
    </lineage>
</organism>
<dbReference type="PATRIC" id="fig|1449976.3.peg.148"/>
<feature type="compositionally biased region" description="Polar residues" evidence="1">
    <location>
        <begin position="1"/>
        <end position="12"/>
    </location>
</feature>
<dbReference type="GO" id="GO:0000287">
    <property type="term" value="F:magnesium ion binding"/>
    <property type="evidence" value="ECO:0007669"/>
    <property type="project" value="TreeGrafter"/>
</dbReference>
<dbReference type="PANTHER" id="PTHR10000">
    <property type="entry name" value="PHOSPHOSERINE PHOSPHATASE"/>
    <property type="match status" value="1"/>
</dbReference>
<dbReference type="HOGENOM" id="CLU_044146_0_0_11"/>
<evidence type="ECO:0000256" key="1">
    <source>
        <dbReference type="SAM" id="MobiDB-lite"/>
    </source>
</evidence>
<proteinExistence type="predicted"/>
<dbReference type="CDD" id="cd07516">
    <property type="entry name" value="HAD_Pase"/>
    <property type="match status" value="1"/>
</dbReference>
<sequence length="293" mass="30534">MPTRTASDSSGTLRGPPVRHHGLVQKPLLVASDVDGTLLTPDERISPRTAEVIGRVLASGTPFVLVTGRPPRWVPRVAVEAGVSGYAVCANGAALYDIAADRVFRVHGLDPVQLSDLATALATAVPGSLLATERVAETAMGEAERQFLAEPEYQHPWPNPDSAAASRGEVLGKTAIKLLARHPGMTSQEMATAATALLGDQFAVTYSSNNGLIEIAAAGVTKATGLAEVAELLGVERGDVIAFGDMPNDVSMLSWAGHGVAMSNAHPQAKSAADEITGSNSEDGLALVLERWF</sequence>
<dbReference type="InterPro" id="IPR023214">
    <property type="entry name" value="HAD_sf"/>
</dbReference>
<dbReference type="Pfam" id="PF08282">
    <property type="entry name" value="Hydrolase_3"/>
    <property type="match status" value="1"/>
</dbReference>
<name>W5VY78_9PSEU</name>
<dbReference type="STRING" id="1449976.KALB_145"/>
<dbReference type="NCBIfam" id="TIGR00099">
    <property type="entry name" value="Cof-subfamily"/>
    <property type="match status" value="1"/>
</dbReference>
<dbReference type="GO" id="GO:0016791">
    <property type="term" value="F:phosphatase activity"/>
    <property type="evidence" value="ECO:0007669"/>
    <property type="project" value="TreeGrafter"/>
</dbReference>
<dbReference type="InterPro" id="IPR000150">
    <property type="entry name" value="Cof"/>
</dbReference>
<reference evidence="2 3" key="1">
    <citation type="journal article" date="2014" name="BMC Genomics">
        <title>Complete genome sequence of producer of the glycopeptide antibiotic Aculeximycin Kutzneria albida DSM 43870T, a representative of minor genus of Pseudonocardiaceae.</title>
        <authorList>
            <person name="Rebets Y."/>
            <person name="Tokovenko B."/>
            <person name="Lushchyk I."/>
            <person name="Ruckert C."/>
            <person name="Zaburannyi N."/>
            <person name="Bechthold A."/>
            <person name="Kalinowski J."/>
            <person name="Luzhetskyy A."/>
        </authorList>
    </citation>
    <scope>NUCLEOTIDE SEQUENCE [LARGE SCALE GENOMIC DNA]</scope>
    <source>
        <strain evidence="2">DSM 43870</strain>
    </source>
</reference>
<dbReference type="PANTHER" id="PTHR10000:SF8">
    <property type="entry name" value="HAD SUPERFAMILY HYDROLASE-LIKE, TYPE 3"/>
    <property type="match status" value="1"/>
</dbReference>
<dbReference type="eggNOG" id="COG0561">
    <property type="taxonomic scope" value="Bacteria"/>
</dbReference>
<dbReference type="Proteomes" id="UP000019225">
    <property type="component" value="Chromosome"/>
</dbReference>